<dbReference type="Proteomes" id="UP000886520">
    <property type="component" value="Chromosome 3"/>
</dbReference>
<dbReference type="EMBL" id="JABFUD020000002">
    <property type="protein sequence ID" value="KAI5083756.1"/>
    <property type="molecule type" value="Genomic_DNA"/>
</dbReference>
<dbReference type="Gene3D" id="3.80.10.10">
    <property type="entry name" value="Ribonuclease Inhibitor"/>
    <property type="match status" value="1"/>
</dbReference>
<evidence type="ECO:0000259" key="1">
    <source>
        <dbReference type="Pfam" id="PF00646"/>
    </source>
</evidence>
<protein>
    <recommendedName>
        <fullName evidence="1">F-box domain-containing protein</fullName>
    </recommendedName>
</protein>
<proteinExistence type="predicted"/>
<dbReference type="SMART" id="SM00367">
    <property type="entry name" value="LRR_CC"/>
    <property type="match status" value="3"/>
</dbReference>
<dbReference type="SUPFAM" id="SSF81383">
    <property type="entry name" value="F-box domain"/>
    <property type="match status" value="1"/>
</dbReference>
<dbReference type="InterPro" id="IPR001810">
    <property type="entry name" value="F-box_dom"/>
</dbReference>
<dbReference type="InterPro" id="IPR001611">
    <property type="entry name" value="Leu-rich_rpt"/>
</dbReference>
<evidence type="ECO:0000313" key="2">
    <source>
        <dbReference type="EMBL" id="KAI5083756.1"/>
    </source>
</evidence>
<reference evidence="2" key="1">
    <citation type="submission" date="2021-01" db="EMBL/GenBank/DDBJ databases">
        <title>Adiantum capillus-veneris genome.</title>
        <authorList>
            <person name="Fang Y."/>
            <person name="Liao Q."/>
        </authorList>
    </citation>
    <scope>NUCLEOTIDE SEQUENCE</scope>
    <source>
        <strain evidence="2">H3</strain>
        <tissue evidence="2">Leaf</tissue>
    </source>
</reference>
<gene>
    <name evidence="2" type="ORF">GOP47_0003499</name>
</gene>
<dbReference type="PANTHER" id="PTHR38926">
    <property type="entry name" value="F-BOX DOMAIN CONTAINING PROTEIN, EXPRESSED"/>
    <property type="match status" value="1"/>
</dbReference>
<dbReference type="Pfam" id="PF13516">
    <property type="entry name" value="LRR_6"/>
    <property type="match status" value="1"/>
</dbReference>
<organism evidence="2 3">
    <name type="scientific">Adiantum capillus-veneris</name>
    <name type="common">Maidenhair fern</name>
    <dbReference type="NCBI Taxonomy" id="13818"/>
    <lineage>
        <taxon>Eukaryota</taxon>
        <taxon>Viridiplantae</taxon>
        <taxon>Streptophyta</taxon>
        <taxon>Embryophyta</taxon>
        <taxon>Tracheophyta</taxon>
        <taxon>Polypodiopsida</taxon>
        <taxon>Polypodiidae</taxon>
        <taxon>Polypodiales</taxon>
        <taxon>Pteridineae</taxon>
        <taxon>Pteridaceae</taxon>
        <taxon>Vittarioideae</taxon>
        <taxon>Adiantum</taxon>
    </lineage>
</organism>
<sequence length="299" mass="34011">MTEMERSWADLTYEALVEVMKRVDFEQLYVGLPLVCKAWRVASLDPGCWERVHMEPSFRIRSETDAWWQPAFEAKVDYMLKLAVDRSAGSLLELSTRHCSNSALSYLASRCPSARLVSVSSSRGVTDLSICQLAKSCPQLEHLDVSECQNVTVTSLEQVGQNCKSLTVLKRNRFIGNYNPSRKSQLPSEYSRTSSPANADAEAQVICTLMTNLKHLELRHTKLSDQGLFSLLDGCTNLECLDITGCLNLTRRAKEEARARLPNEKLRDDKTPAQRNVNVDRYGHWQLYNERFQSGFFQF</sequence>
<dbReference type="AlphaFoldDB" id="A0A9D4ZRX1"/>
<dbReference type="Pfam" id="PF00646">
    <property type="entry name" value="F-box"/>
    <property type="match status" value="1"/>
</dbReference>
<dbReference type="InterPro" id="IPR036047">
    <property type="entry name" value="F-box-like_dom_sf"/>
</dbReference>
<name>A0A9D4ZRX1_ADICA</name>
<evidence type="ECO:0000313" key="3">
    <source>
        <dbReference type="Proteomes" id="UP000886520"/>
    </source>
</evidence>
<dbReference type="SUPFAM" id="SSF52047">
    <property type="entry name" value="RNI-like"/>
    <property type="match status" value="1"/>
</dbReference>
<dbReference type="InterPro" id="IPR006553">
    <property type="entry name" value="Leu-rich_rpt_Cys-con_subtyp"/>
</dbReference>
<comment type="caution">
    <text evidence="2">The sequence shown here is derived from an EMBL/GenBank/DDBJ whole genome shotgun (WGS) entry which is preliminary data.</text>
</comment>
<dbReference type="Gene3D" id="1.20.1280.50">
    <property type="match status" value="1"/>
</dbReference>
<feature type="domain" description="F-box" evidence="1">
    <location>
        <begin position="8"/>
        <end position="50"/>
    </location>
</feature>
<dbReference type="OrthoDB" id="550575at2759"/>
<keyword evidence="3" id="KW-1185">Reference proteome</keyword>
<accession>A0A9D4ZRX1</accession>
<dbReference type="PANTHER" id="PTHR38926:SF5">
    <property type="entry name" value="F-BOX AND LEUCINE-RICH REPEAT PROTEIN 6"/>
    <property type="match status" value="1"/>
</dbReference>
<dbReference type="InterPro" id="IPR032675">
    <property type="entry name" value="LRR_dom_sf"/>
</dbReference>